<reference evidence="3" key="1">
    <citation type="submission" date="2013-01" db="EMBL/GenBank/DDBJ databases">
        <title>Draft Genome Sequence of a Mulberry Tree, Morus notabilis C.K. Schneid.</title>
        <authorList>
            <person name="He N."/>
            <person name="Zhao S."/>
        </authorList>
    </citation>
    <scope>NUCLEOTIDE SEQUENCE</scope>
</reference>
<dbReference type="EMBL" id="KE346355">
    <property type="protein sequence ID" value="EXC35056.1"/>
    <property type="molecule type" value="Genomic_DNA"/>
</dbReference>
<proteinExistence type="predicted"/>
<name>W9SMC6_9ROSA</name>
<feature type="compositionally biased region" description="Polar residues" evidence="1">
    <location>
        <begin position="90"/>
        <end position="100"/>
    </location>
</feature>
<keyword evidence="3" id="KW-1185">Reference proteome</keyword>
<dbReference type="Proteomes" id="UP000030645">
    <property type="component" value="Unassembled WGS sequence"/>
</dbReference>
<gene>
    <name evidence="2" type="ORF">L484_010838</name>
</gene>
<feature type="compositionally biased region" description="Basic and acidic residues" evidence="1">
    <location>
        <begin position="74"/>
        <end position="84"/>
    </location>
</feature>
<evidence type="ECO:0000313" key="3">
    <source>
        <dbReference type="Proteomes" id="UP000030645"/>
    </source>
</evidence>
<sequence length="100" mass="10838">MTSVGSASTIPASFIRDFGQLHSRSQTKFGEFLHDFGLECDVVSSLISGHRSGKDKSVIATNSCSSPSSLPRWRSQEQLEKRSPPLEMINPSQTAGNGQI</sequence>
<dbReference type="AlphaFoldDB" id="W9SMC6"/>
<protein>
    <submittedName>
        <fullName evidence="2">Uncharacterized protein</fullName>
    </submittedName>
</protein>
<feature type="compositionally biased region" description="Polar residues" evidence="1">
    <location>
        <begin position="59"/>
        <end position="69"/>
    </location>
</feature>
<accession>W9SMC6</accession>
<evidence type="ECO:0000256" key="1">
    <source>
        <dbReference type="SAM" id="MobiDB-lite"/>
    </source>
</evidence>
<evidence type="ECO:0000313" key="2">
    <source>
        <dbReference type="EMBL" id="EXC35056.1"/>
    </source>
</evidence>
<feature type="region of interest" description="Disordered" evidence="1">
    <location>
        <begin position="52"/>
        <end position="100"/>
    </location>
</feature>
<organism evidence="2 3">
    <name type="scientific">Morus notabilis</name>
    <dbReference type="NCBI Taxonomy" id="981085"/>
    <lineage>
        <taxon>Eukaryota</taxon>
        <taxon>Viridiplantae</taxon>
        <taxon>Streptophyta</taxon>
        <taxon>Embryophyta</taxon>
        <taxon>Tracheophyta</taxon>
        <taxon>Spermatophyta</taxon>
        <taxon>Magnoliopsida</taxon>
        <taxon>eudicotyledons</taxon>
        <taxon>Gunneridae</taxon>
        <taxon>Pentapetalae</taxon>
        <taxon>rosids</taxon>
        <taxon>fabids</taxon>
        <taxon>Rosales</taxon>
        <taxon>Moraceae</taxon>
        <taxon>Moreae</taxon>
        <taxon>Morus</taxon>
    </lineage>
</organism>